<sequence length="75" mass="8332">MSVSYDFENYVAGRLSTADQFRELHKAVGEASLVVILAQYLDVVADHLGEGSVKDRCINGWRKQKTYAAELTLPS</sequence>
<accession>A0A2V1K823</accession>
<keyword evidence="2" id="KW-1185">Reference proteome</keyword>
<gene>
    <name evidence="1" type="ORF">DD236_02390</name>
</gene>
<evidence type="ECO:0000313" key="2">
    <source>
        <dbReference type="Proteomes" id="UP000245283"/>
    </source>
</evidence>
<organism evidence="1 2">
    <name type="scientific">Ancrocorticia populi</name>
    <dbReference type="NCBI Taxonomy" id="2175228"/>
    <lineage>
        <taxon>Bacteria</taxon>
        <taxon>Bacillati</taxon>
        <taxon>Actinomycetota</taxon>
        <taxon>Actinomycetes</taxon>
        <taxon>Actinomycetales</taxon>
        <taxon>Actinomycetaceae</taxon>
        <taxon>Ancrocorticia</taxon>
    </lineage>
</organism>
<dbReference type="Proteomes" id="UP000245283">
    <property type="component" value="Unassembled WGS sequence"/>
</dbReference>
<dbReference type="RefSeq" id="WP_109092762.1">
    <property type="nucleotide sequence ID" value="NZ_QETB01000001.1"/>
</dbReference>
<comment type="caution">
    <text evidence="1">The sequence shown here is derived from an EMBL/GenBank/DDBJ whole genome shotgun (WGS) entry which is preliminary data.</text>
</comment>
<proteinExistence type="predicted"/>
<protein>
    <submittedName>
        <fullName evidence="1">Uncharacterized protein</fullName>
    </submittedName>
</protein>
<name>A0A2V1K823_9ACTO</name>
<evidence type="ECO:0000313" key="1">
    <source>
        <dbReference type="EMBL" id="PWF27263.1"/>
    </source>
</evidence>
<reference evidence="2" key="1">
    <citation type="submission" date="2018-05" db="EMBL/GenBank/DDBJ databases">
        <authorList>
            <person name="Li Y."/>
        </authorList>
    </citation>
    <scope>NUCLEOTIDE SEQUENCE [LARGE SCALE GENOMIC DNA]</scope>
    <source>
        <strain evidence="2">sk1b4</strain>
    </source>
</reference>
<dbReference type="EMBL" id="QETB01000001">
    <property type="protein sequence ID" value="PWF27263.1"/>
    <property type="molecule type" value="Genomic_DNA"/>
</dbReference>
<dbReference type="AlphaFoldDB" id="A0A2V1K823"/>